<keyword evidence="5" id="KW-1185">Reference proteome</keyword>
<dbReference type="InterPro" id="IPR029052">
    <property type="entry name" value="Metallo-depent_PP-like"/>
</dbReference>
<dbReference type="AlphaFoldDB" id="A0A0M3DHY9"/>
<organism evidence="4 5">
    <name type="scientific">Paraclostridium benzoelyticum</name>
    <dbReference type="NCBI Taxonomy" id="1629550"/>
    <lineage>
        <taxon>Bacteria</taxon>
        <taxon>Bacillati</taxon>
        <taxon>Bacillota</taxon>
        <taxon>Clostridia</taxon>
        <taxon>Peptostreptococcales</taxon>
        <taxon>Peptostreptococcaceae</taxon>
        <taxon>Paraclostridium</taxon>
    </lineage>
</organism>
<dbReference type="Proteomes" id="UP000034407">
    <property type="component" value="Unassembled WGS sequence"/>
</dbReference>
<evidence type="ECO:0000256" key="1">
    <source>
        <dbReference type="ARBA" id="ARBA00008950"/>
    </source>
</evidence>
<evidence type="ECO:0000259" key="3">
    <source>
        <dbReference type="Pfam" id="PF12850"/>
    </source>
</evidence>
<dbReference type="Pfam" id="PF12850">
    <property type="entry name" value="Metallophos_2"/>
    <property type="match status" value="1"/>
</dbReference>
<dbReference type="GO" id="GO:0016787">
    <property type="term" value="F:hydrolase activity"/>
    <property type="evidence" value="ECO:0007669"/>
    <property type="project" value="UniProtKB-UniRule"/>
</dbReference>
<name>A0A0M3DHY9_9FIRM</name>
<dbReference type="GO" id="GO:0046872">
    <property type="term" value="F:metal ion binding"/>
    <property type="evidence" value="ECO:0007669"/>
    <property type="project" value="UniProtKB-KW"/>
</dbReference>
<dbReference type="InterPro" id="IPR024654">
    <property type="entry name" value="Calcineurin-like_PHP_lpxH"/>
</dbReference>
<proteinExistence type="inferred from homology"/>
<dbReference type="SUPFAM" id="SSF56300">
    <property type="entry name" value="Metallo-dependent phosphatases"/>
    <property type="match status" value="1"/>
</dbReference>
<dbReference type="InterPro" id="IPR041802">
    <property type="entry name" value="MPP_YfcE"/>
</dbReference>
<dbReference type="PATRIC" id="fig|1629550.3.peg.3567"/>
<comment type="similarity">
    <text evidence="1 2">Belongs to the metallophosphoesterase superfamily. YfcE family.</text>
</comment>
<reference evidence="4 5" key="1">
    <citation type="submission" date="2015-04" db="EMBL/GenBank/DDBJ databases">
        <title>Microcin producing Clostridium sp. JC272T.</title>
        <authorList>
            <person name="Jyothsna T."/>
            <person name="Sasikala C."/>
            <person name="Ramana C."/>
        </authorList>
    </citation>
    <scope>NUCLEOTIDE SEQUENCE [LARGE SCALE GENOMIC DNA]</scope>
    <source>
        <strain evidence="4 5">JC272</strain>
    </source>
</reference>
<sequence length="156" mass="17864">MKIGVISDTHRMNRFIDKTLPYLKECDLIIHAGDNFVDSKYIHNMTGVSMMAVRGNCDFENTEDELEFEIENKNIFVCHGDKYGVKYGLEQLHEKAKKICADIVIFGHTHTPVIKEKNNILYINPGSISLPRGVNYRSFVILEISSDNVSIEEIRL</sequence>
<dbReference type="EC" id="3.1.4.-" evidence="2"/>
<dbReference type="CDD" id="cd00841">
    <property type="entry name" value="MPP_YfcE"/>
    <property type="match status" value="1"/>
</dbReference>
<dbReference type="PANTHER" id="PTHR11124">
    <property type="entry name" value="VACUOLAR SORTING PROTEIN VPS29"/>
    <property type="match status" value="1"/>
</dbReference>
<evidence type="ECO:0000313" key="5">
    <source>
        <dbReference type="Proteomes" id="UP000034407"/>
    </source>
</evidence>
<comment type="cofactor">
    <cofactor evidence="2">
        <name>a divalent metal cation</name>
        <dbReference type="ChEBI" id="CHEBI:60240"/>
    </cofactor>
</comment>
<evidence type="ECO:0000256" key="2">
    <source>
        <dbReference type="RuleBase" id="RU362039"/>
    </source>
</evidence>
<gene>
    <name evidence="4" type="ORF">VN21_04325</name>
</gene>
<accession>A0A0M3DHY9</accession>
<dbReference type="InterPro" id="IPR000979">
    <property type="entry name" value="Phosphodiesterase_MJ0936/Vps29"/>
</dbReference>
<comment type="caution">
    <text evidence="4">The sequence shown here is derived from an EMBL/GenBank/DDBJ whole genome shotgun (WGS) entry which is preliminary data.</text>
</comment>
<dbReference type="RefSeq" id="WP_046822213.1">
    <property type="nucleotide sequence ID" value="NZ_JBCLWQ010000002.1"/>
</dbReference>
<keyword evidence="2" id="KW-0479">Metal-binding</keyword>
<evidence type="ECO:0000313" key="4">
    <source>
        <dbReference type="EMBL" id="KKY02230.1"/>
    </source>
</evidence>
<dbReference type="NCBIfam" id="TIGR00040">
    <property type="entry name" value="yfcE"/>
    <property type="match status" value="1"/>
</dbReference>
<dbReference type="Gene3D" id="3.60.21.10">
    <property type="match status" value="1"/>
</dbReference>
<feature type="domain" description="Calcineurin-like phosphoesterase" evidence="3">
    <location>
        <begin position="1"/>
        <end position="146"/>
    </location>
</feature>
<protein>
    <recommendedName>
        <fullName evidence="2">Phosphoesterase</fullName>
        <ecNumber evidence="2">3.1.4.-</ecNumber>
    </recommendedName>
</protein>
<dbReference type="EMBL" id="LBBT01000094">
    <property type="protein sequence ID" value="KKY02230.1"/>
    <property type="molecule type" value="Genomic_DNA"/>
</dbReference>
<dbReference type="OrthoDB" id="9800565at2"/>